<gene>
    <name evidence="2" type="ORF">AF335_09670</name>
    <name evidence="1" type="ORF">FHS36_001433</name>
</gene>
<accession>A0A2N8NWR2</accession>
<dbReference type="EMBL" id="LGUI01000003">
    <property type="protein sequence ID" value="PNE33199.1"/>
    <property type="molecule type" value="Genomic_DNA"/>
</dbReference>
<organism evidence="2 3">
    <name type="scientific">Streptomyces eurocidicus</name>
    <name type="common">Streptoverticillium eurocidicus</name>
    <dbReference type="NCBI Taxonomy" id="66423"/>
    <lineage>
        <taxon>Bacteria</taxon>
        <taxon>Bacillati</taxon>
        <taxon>Actinomycetota</taxon>
        <taxon>Actinomycetes</taxon>
        <taxon>Kitasatosporales</taxon>
        <taxon>Streptomycetaceae</taxon>
        <taxon>Streptomyces</taxon>
    </lineage>
</organism>
<reference evidence="1 4" key="3">
    <citation type="submission" date="2020-08" db="EMBL/GenBank/DDBJ databases">
        <title>Genomic Encyclopedia of Type Strains, Phase III (KMG-III): the genomes of soil and plant-associated and newly described type strains.</title>
        <authorList>
            <person name="Whitman W."/>
        </authorList>
    </citation>
    <scope>NUCLEOTIDE SEQUENCE [LARGE SCALE GENOMIC DNA]</scope>
    <source>
        <strain evidence="1 4">CECT 3259</strain>
    </source>
</reference>
<dbReference type="Proteomes" id="UP000528608">
    <property type="component" value="Unassembled WGS sequence"/>
</dbReference>
<evidence type="ECO:0000313" key="2">
    <source>
        <dbReference type="EMBL" id="PNE33199.1"/>
    </source>
</evidence>
<sequence>MRECILRALEWVLALLFPAPGRHSVKTHGRHRVAQEITPQTAPVPIPPAPVLWPELSEAPEDEVADEVIWFPRPLVGQHVQYWERVAERRAAVEAVWRGEDYPYTYPGAQCLPQRSAAA</sequence>
<name>A0A2N8NWR2_STREU</name>
<evidence type="ECO:0000313" key="1">
    <source>
        <dbReference type="EMBL" id="MBB5118012.1"/>
    </source>
</evidence>
<reference evidence="2" key="2">
    <citation type="submission" date="2015-07" db="EMBL/GenBank/DDBJ databases">
        <authorList>
            <person name="Noorani M."/>
        </authorList>
    </citation>
    <scope>NUCLEOTIDE SEQUENCE [LARGE SCALE GENOMIC DNA]</scope>
    <source>
        <strain evidence="2">ATCC 27428</strain>
    </source>
</reference>
<evidence type="ECO:0000313" key="4">
    <source>
        <dbReference type="Proteomes" id="UP000528608"/>
    </source>
</evidence>
<reference evidence="3" key="1">
    <citation type="submission" date="2015-07" db="EMBL/GenBank/DDBJ databases">
        <authorList>
            <person name="Graham D.E."/>
            <person name="Giannone R.J."/>
            <person name="Gulvik C.A."/>
            <person name="Hettich R.L."/>
            <person name="Klingeman D.M."/>
            <person name="Mahan K.M."/>
            <person name="Parry R.J."/>
            <person name="Spain J.C."/>
        </authorList>
    </citation>
    <scope>NUCLEOTIDE SEQUENCE [LARGE SCALE GENOMIC DNA]</scope>
    <source>
        <strain evidence="3">ATCC 27428</strain>
    </source>
</reference>
<dbReference type="RefSeq" id="WP_102917976.1">
    <property type="nucleotide sequence ID" value="NZ_JACHJF010000003.1"/>
</dbReference>
<evidence type="ECO:0000313" key="3">
    <source>
        <dbReference type="Proteomes" id="UP000235945"/>
    </source>
</evidence>
<dbReference type="AlphaFoldDB" id="A0A2N8NWR2"/>
<protein>
    <submittedName>
        <fullName evidence="2">Uncharacterized protein</fullName>
    </submittedName>
</protein>
<dbReference type="EMBL" id="JACHJF010000003">
    <property type="protein sequence ID" value="MBB5118012.1"/>
    <property type="molecule type" value="Genomic_DNA"/>
</dbReference>
<keyword evidence="3" id="KW-1185">Reference proteome</keyword>
<comment type="caution">
    <text evidence="2">The sequence shown here is derived from an EMBL/GenBank/DDBJ whole genome shotgun (WGS) entry which is preliminary data.</text>
</comment>
<dbReference type="Proteomes" id="UP000235945">
    <property type="component" value="Unassembled WGS sequence"/>
</dbReference>
<proteinExistence type="predicted"/>